<protein>
    <submittedName>
        <fullName evidence="2">Uncharacterized protein</fullName>
    </submittedName>
</protein>
<evidence type="ECO:0000313" key="3">
    <source>
        <dbReference type="Proteomes" id="UP001235939"/>
    </source>
</evidence>
<dbReference type="Gene3D" id="1.10.640.10">
    <property type="entry name" value="Haem peroxidase domain superfamily, animal type"/>
    <property type="match status" value="3"/>
</dbReference>
<organism evidence="2 3">
    <name type="scientific">Cordylochernes scorpioides</name>
    <dbReference type="NCBI Taxonomy" id="51811"/>
    <lineage>
        <taxon>Eukaryota</taxon>
        <taxon>Metazoa</taxon>
        <taxon>Ecdysozoa</taxon>
        <taxon>Arthropoda</taxon>
        <taxon>Chelicerata</taxon>
        <taxon>Arachnida</taxon>
        <taxon>Pseudoscorpiones</taxon>
        <taxon>Cheliferoidea</taxon>
        <taxon>Chernetidae</taxon>
        <taxon>Cordylochernes</taxon>
    </lineage>
</organism>
<dbReference type="Proteomes" id="UP001235939">
    <property type="component" value="Chromosome 02"/>
</dbReference>
<accession>A0ABY6K597</accession>
<keyword evidence="1" id="KW-0560">Oxidoreductase</keyword>
<dbReference type="SUPFAM" id="SSF48113">
    <property type="entry name" value="Heme-dependent peroxidases"/>
    <property type="match status" value="3"/>
</dbReference>
<dbReference type="PANTHER" id="PTHR11475">
    <property type="entry name" value="OXIDASE/PEROXIDASE"/>
    <property type="match status" value="1"/>
</dbReference>
<keyword evidence="1" id="KW-0575">Peroxidase</keyword>
<reference evidence="2 3" key="1">
    <citation type="submission" date="2022-01" db="EMBL/GenBank/DDBJ databases">
        <title>A chromosomal length assembly of Cordylochernes scorpioides.</title>
        <authorList>
            <person name="Zeh D."/>
            <person name="Zeh J."/>
        </authorList>
    </citation>
    <scope>NUCLEOTIDE SEQUENCE [LARGE SCALE GENOMIC DNA]</scope>
    <source>
        <strain evidence="2">IN4F17</strain>
        <tissue evidence="2">Whole Body</tissue>
    </source>
</reference>
<dbReference type="InterPro" id="IPR019791">
    <property type="entry name" value="Haem_peroxidase_animal"/>
</dbReference>
<feature type="non-terminal residue" evidence="2">
    <location>
        <position position="428"/>
    </location>
</feature>
<evidence type="ECO:0000256" key="1">
    <source>
        <dbReference type="ARBA" id="ARBA00022559"/>
    </source>
</evidence>
<dbReference type="EMBL" id="CP092864">
    <property type="protein sequence ID" value="UYV64034.1"/>
    <property type="molecule type" value="Genomic_DNA"/>
</dbReference>
<dbReference type="InterPro" id="IPR037120">
    <property type="entry name" value="Haem_peroxidase_sf_animal"/>
</dbReference>
<name>A0ABY6K597_9ARAC</name>
<dbReference type="InterPro" id="IPR010255">
    <property type="entry name" value="Haem_peroxidase_sf"/>
</dbReference>
<keyword evidence="3" id="KW-1185">Reference proteome</keyword>
<evidence type="ECO:0000313" key="2">
    <source>
        <dbReference type="EMBL" id="UYV64034.1"/>
    </source>
</evidence>
<proteinExistence type="predicted"/>
<gene>
    <name evidence="2" type="ORF">LAZ67_2006368</name>
</gene>
<dbReference type="PROSITE" id="PS50292">
    <property type="entry name" value="PEROXIDASE_3"/>
    <property type="match status" value="1"/>
</dbReference>
<dbReference type="PANTHER" id="PTHR11475:SF143">
    <property type="entry name" value="PUTATIVE-RELATED"/>
    <property type="match status" value="1"/>
</dbReference>
<sequence>MRRNDSSNHHDRSSARSDKCNNGHIYRCPLKYTLPELECDFYNRFRSLDGSCNNLQHPTWGTAASCFNRILPAAYEDGWCGAGDSRVNHHLTLTTFHTVWMRYHNYVASSMAMVMPGWEDETLFQEASPNRVIMSEVSPLIGFTTDEPDRLKIHDAVEFSEVVTYCCCRRIVVGTIQMITYSEYLPWVVGKGRMDRHKLWVQEDDTRTQYDDNVDPTVSTDFSTAAFRFGHSTVQSMFSIWNRGVRFLRDTFFQPFELYKGDAVDDIILGMSYGHAERTDPFLVRDLTEFAFRRKSNISGFDLAAFNIYRGRDHGLRPYVDYLQLCSCKKVSSFDDLNDLMPEEYIENLEYVYNVGRHNECRRDVGDVDLFAGGLSETVVPGGSVGPTFSCIIAQQFARLKFGDRYYFEHEYEDGFFNNGRSWLCPYT</sequence>
<dbReference type="Pfam" id="PF03098">
    <property type="entry name" value="An_peroxidase"/>
    <property type="match status" value="3"/>
</dbReference>